<sequence>MNEQEEKLQKKRLRTKERKARFMARQSKESLDKIRAQDSEYRRHRVNQMTPEELNVHRRYNAKIHREHIDLMTPEELNARRSSNAASQQRRLANMTANKLQTHRLTNAESQSLARKRAREAFNNEAINFNESQAIHHDCGAFDILCTFCGSKNFSDELPVDKMFTSCCRKGKVKLPQHLDSNGSPLEYPLFLKSLLSDTNNPDREHFRENIRAYNSALSFASMGAKIVDLPGRGPYVFKIHGTTYHRTSHLQTFDGQSPQFAQLYVLDSTEATEVRQGHASNQNCRTDIFDKIDRFFRTNNRLAQSYQLIRDVEAQELKRASEAGEHIPVVSMILKKDRRSDQRRYNAPTSNEVAMVFVNADGEPPFNRDIHIYLINVENPDQKFININILSPNLDPMTYSIIFPFGEPGWQPNWQCPSYEGITGNPIRKNISMLQYKAALTAIRGDFNPVMNSGKLTQQWLVDSYLQIEANNLNYIRQNQKRLRAEQYKGLADHVSNMIHKNCTAAGIPVILPSSFEGSPRNMRERCCDAMSLFAK</sequence>
<dbReference type="OrthoDB" id="10058710at2759"/>
<dbReference type="InterPro" id="IPR025476">
    <property type="entry name" value="Helitron_helicase-like"/>
</dbReference>
<feature type="domain" description="Helitron helicase-like" evidence="1">
    <location>
        <begin position="438"/>
        <end position="536"/>
    </location>
</feature>
<keyword evidence="3" id="KW-1185">Reference proteome</keyword>
<comment type="caution">
    <text evidence="2">The sequence shown here is derived from an EMBL/GenBank/DDBJ whole genome shotgun (WGS) entry which is preliminary data.</text>
</comment>
<evidence type="ECO:0000313" key="2">
    <source>
        <dbReference type="EMBL" id="KII68454.1"/>
    </source>
</evidence>
<proteinExistence type="predicted"/>
<dbReference type="PANTHER" id="PTHR45786:SF74">
    <property type="entry name" value="ATP-DEPENDENT DNA HELICASE"/>
    <property type="match status" value="1"/>
</dbReference>
<dbReference type="Proteomes" id="UP000031668">
    <property type="component" value="Unassembled WGS sequence"/>
</dbReference>
<organism evidence="2 3">
    <name type="scientific">Thelohanellus kitauei</name>
    <name type="common">Myxosporean</name>
    <dbReference type="NCBI Taxonomy" id="669202"/>
    <lineage>
        <taxon>Eukaryota</taxon>
        <taxon>Metazoa</taxon>
        <taxon>Cnidaria</taxon>
        <taxon>Myxozoa</taxon>
        <taxon>Myxosporea</taxon>
        <taxon>Bivalvulida</taxon>
        <taxon>Platysporina</taxon>
        <taxon>Myxobolidae</taxon>
        <taxon>Thelohanellus</taxon>
    </lineage>
</organism>
<dbReference type="EMBL" id="JWZT01002857">
    <property type="protein sequence ID" value="KII68454.1"/>
    <property type="molecule type" value="Genomic_DNA"/>
</dbReference>
<evidence type="ECO:0000313" key="3">
    <source>
        <dbReference type="Proteomes" id="UP000031668"/>
    </source>
</evidence>
<dbReference type="PANTHER" id="PTHR45786">
    <property type="entry name" value="DNA BINDING PROTEIN-LIKE"/>
    <property type="match status" value="1"/>
</dbReference>
<evidence type="ECO:0000259" key="1">
    <source>
        <dbReference type="Pfam" id="PF14214"/>
    </source>
</evidence>
<dbReference type="OMA" id="RICETHR"/>
<gene>
    <name evidence="2" type="ORF">RF11_10812</name>
</gene>
<name>A0A0C2ISP1_THEKT</name>
<dbReference type="AlphaFoldDB" id="A0A0C2ISP1"/>
<accession>A0A0C2ISP1</accession>
<reference evidence="2 3" key="1">
    <citation type="journal article" date="2014" name="Genome Biol. Evol.">
        <title>The genome of the myxosporean Thelohanellus kitauei shows adaptations to nutrient acquisition within its fish host.</title>
        <authorList>
            <person name="Yang Y."/>
            <person name="Xiong J."/>
            <person name="Zhou Z."/>
            <person name="Huo F."/>
            <person name="Miao W."/>
            <person name="Ran C."/>
            <person name="Liu Y."/>
            <person name="Zhang J."/>
            <person name="Feng J."/>
            <person name="Wang M."/>
            <person name="Wang M."/>
            <person name="Wang L."/>
            <person name="Yao B."/>
        </authorList>
    </citation>
    <scope>NUCLEOTIDE SEQUENCE [LARGE SCALE GENOMIC DNA]</scope>
    <source>
        <strain evidence="2">Wuqing</strain>
    </source>
</reference>
<protein>
    <recommendedName>
        <fullName evidence="1">Helitron helicase-like domain-containing protein</fullName>
    </recommendedName>
</protein>
<dbReference type="Pfam" id="PF14214">
    <property type="entry name" value="Helitron_like_N"/>
    <property type="match status" value="1"/>
</dbReference>